<name>A0A401GTG7_9APHY</name>
<dbReference type="STRING" id="139825.A0A401GTG7"/>
<dbReference type="Proteomes" id="UP000287166">
    <property type="component" value="Unassembled WGS sequence"/>
</dbReference>
<evidence type="ECO:0000313" key="2">
    <source>
        <dbReference type="EMBL" id="GBE85521.1"/>
    </source>
</evidence>
<dbReference type="AlphaFoldDB" id="A0A401GTG7"/>
<dbReference type="EMBL" id="BFAD01000008">
    <property type="protein sequence ID" value="GBE85521.1"/>
    <property type="molecule type" value="Genomic_DNA"/>
</dbReference>
<dbReference type="InParanoid" id="A0A401GTG7"/>
<dbReference type="GeneID" id="38782438"/>
<evidence type="ECO:0000313" key="3">
    <source>
        <dbReference type="Proteomes" id="UP000287166"/>
    </source>
</evidence>
<proteinExistence type="predicted"/>
<reference evidence="2 3" key="1">
    <citation type="journal article" date="2018" name="Sci. Rep.">
        <title>Genome sequence of the cauliflower mushroom Sparassis crispa (Hanabiratake) and its association with beneficial usage.</title>
        <authorList>
            <person name="Kiyama R."/>
            <person name="Furutani Y."/>
            <person name="Kawaguchi K."/>
            <person name="Nakanishi T."/>
        </authorList>
    </citation>
    <scope>NUCLEOTIDE SEQUENCE [LARGE SCALE GENOMIC DNA]</scope>
</reference>
<accession>A0A401GTG7</accession>
<evidence type="ECO:0000256" key="1">
    <source>
        <dbReference type="SAM" id="MobiDB-lite"/>
    </source>
</evidence>
<dbReference type="OrthoDB" id="3267098at2759"/>
<gene>
    <name evidence="2" type="ORF">SCP_0800380</name>
</gene>
<sequence length="334" mass="38223">MCYHTSESERYHEDLTGWVAKNKDDRAFVNFIPSLKDHLLACLTGQLFNGDDYTFSNAERDQVAFANNRIYHHKVIRINYTTYDMHRAQDSVNLCTHADIVVLAREDGTTGVDEHLFWYACIVGIYHVNVRHLSSSSKSREPQCMDFLWGPDIPFGFVSPDEVLRETHFIPAFAHGKTSELLPQSIAHQESEQNEDWKYHYVNIFVDRDMFMHYLGGGVGHKGAGTSQYRMHKENEHCNGQDRGDEDGEGQSEYANEEEEGDEVNVDDEDEEDTDGENDDRKEEEEEEEEDDDDDDEVGEEEGDEEDNIVDLGPEDGEDGNIEDEYGVDGFAPL</sequence>
<dbReference type="RefSeq" id="XP_027616434.1">
    <property type="nucleotide sequence ID" value="XM_027760633.1"/>
</dbReference>
<feature type="compositionally biased region" description="Acidic residues" evidence="1">
    <location>
        <begin position="244"/>
        <end position="327"/>
    </location>
</feature>
<feature type="region of interest" description="Disordered" evidence="1">
    <location>
        <begin position="236"/>
        <end position="334"/>
    </location>
</feature>
<comment type="caution">
    <text evidence="2">The sequence shown here is derived from an EMBL/GenBank/DDBJ whole genome shotgun (WGS) entry which is preliminary data.</text>
</comment>
<protein>
    <submittedName>
        <fullName evidence="2">Uncharacterized protein</fullName>
    </submittedName>
</protein>
<organism evidence="2 3">
    <name type="scientific">Sparassis crispa</name>
    <dbReference type="NCBI Taxonomy" id="139825"/>
    <lineage>
        <taxon>Eukaryota</taxon>
        <taxon>Fungi</taxon>
        <taxon>Dikarya</taxon>
        <taxon>Basidiomycota</taxon>
        <taxon>Agaricomycotina</taxon>
        <taxon>Agaricomycetes</taxon>
        <taxon>Polyporales</taxon>
        <taxon>Sparassidaceae</taxon>
        <taxon>Sparassis</taxon>
    </lineage>
</organism>
<keyword evidence="3" id="KW-1185">Reference proteome</keyword>